<sequence>MEEDQQPKHVCKLCDKNFPCGRSLGGHMRSHMMNSSHDESSKLTKKKLSSIKHASIKAKPDTTVFEAGANAGPYGLRENPKKTPKFTGSNNEYALLHDKLCRECGKGFQSWKALFGHMKCHSEKFSNSLEVEDSWSQSDNETAAPNRKKRSRRVRRYLATTSSSLSMANNNHNNNNNNASSSVSENDQQEQEEVAMCLMMLSRDVCSHKFSVDESSDNNFELLEAGSSIWINRVAETEKSKKLRYGKLEAAVLETHSQFDYSKQSEYKLKKSKVGDGGRFRESEVELGKNYWPHDGENVKFKKLKNGKLESATLDYNSQFASGFSRNRSKSNKSDLRGDGFFGDNKSNKSRAEDESVFEASEVELGKNLVKENVLAEADQFSSKSKKLSCSNLESGSKSKFECTTCNKTFHSYQALGGHRASHKKTKGCFATKTDSNENSIETKTKSPQNESRPIDKEKSKKTVCASKKLNKDSHECPICFKVFPSGQALGGHKRTHLVGGSEAKSNQSVVIIQKPIPETRDFLDLNLPAPTEEESNIEFKPWWVGIGTNVEHEPVFGLISN</sequence>
<dbReference type="InterPro" id="IPR036236">
    <property type="entry name" value="Znf_C2H2_sf"/>
</dbReference>
<dbReference type="InterPro" id="IPR013087">
    <property type="entry name" value="Znf_C2H2_type"/>
</dbReference>
<dbReference type="EMBL" id="BJWL01000026">
    <property type="protein sequence ID" value="GFZ17032.1"/>
    <property type="molecule type" value="Genomic_DNA"/>
</dbReference>
<keyword evidence="1" id="KW-0479">Metal-binding</keyword>
<evidence type="ECO:0000313" key="5">
    <source>
        <dbReference type="Proteomes" id="UP000585474"/>
    </source>
</evidence>
<evidence type="ECO:0000313" key="4">
    <source>
        <dbReference type="EMBL" id="GFZ17032.1"/>
    </source>
</evidence>
<dbReference type="PROSITE" id="PS00028">
    <property type="entry name" value="ZINC_FINGER_C2H2_1"/>
    <property type="match status" value="4"/>
</dbReference>
<dbReference type="OrthoDB" id="9451254at2759"/>
<gene>
    <name evidence="4" type="ORF">Acr_26g0003020</name>
</gene>
<protein>
    <submittedName>
        <fullName evidence="4">C2H2-type zinc finger family protein</fullName>
    </submittedName>
</protein>
<dbReference type="Pfam" id="PF13912">
    <property type="entry name" value="zf-C2H2_6"/>
    <property type="match status" value="4"/>
</dbReference>
<reference evidence="4 5" key="1">
    <citation type="submission" date="2019-07" db="EMBL/GenBank/DDBJ databases">
        <title>De Novo Assembly of kiwifruit Actinidia rufa.</title>
        <authorList>
            <person name="Sugita-Konishi S."/>
            <person name="Sato K."/>
            <person name="Mori E."/>
            <person name="Abe Y."/>
            <person name="Kisaki G."/>
            <person name="Hamano K."/>
            <person name="Suezawa K."/>
            <person name="Otani M."/>
            <person name="Fukuda T."/>
            <person name="Manabe T."/>
            <person name="Gomi K."/>
            <person name="Tabuchi M."/>
            <person name="Akimitsu K."/>
            <person name="Kataoka I."/>
        </authorList>
    </citation>
    <scope>NUCLEOTIDE SEQUENCE [LARGE SCALE GENOMIC DNA]</scope>
    <source>
        <strain evidence="5">cv. Fuchu</strain>
    </source>
</reference>
<keyword evidence="1" id="KW-0862">Zinc</keyword>
<proteinExistence type="predicted"/>
<dbReference type="PANTHER" id="PTHR46869">
    <property type="entry name" value="C2H2-LIKE ZINC FINGER PROTEIN"/>
    <property type="match status" value="1"/>
</dbReference>
<keyword evidence="1" id="KW-0863">Zinc-finger</keyword>
<dbReference type="Proteomes" id="UP000585474">
    <property type="component" value="Unassembled WGS sequence"/>
</dbReference>
<dbReference type="PROSITE" id="PS50157">
    <property type="entry name" value="ZINC_FINGER_C2H2_2"/>
    <property type="match status" value="4"/>
</dbReference>
<name>A0A7J0H1V7_9ERIC</name>
<feature type="compositionally biased region" description="Polar residues" evidence="2">
    <location>
        <begin position="433"/>
        <end position="452"/>
    </location>
</feature>
<evidence type="ECO:0000256" key="1">
    <source>
        <dbReference type="PROSITE-ProRule" id="PRU00042"/>
    </source>
</evidence>
<dbReference type="SUPFAM" id="SSF57667">
    <property type="entry name" value="beta-beta-alpha zinc fingers"/>
    <property type="match status" value="2"/>
</dbReference>
<feature type="region of interest" description="Disordered" evidence="2">
    <location>
        <begin position="131"/>
        <end position="189"/>
    </location>
</feature>
<feature type="compositionally biased region" description="Basic residues" evidence="2">
    <location>
        <begin position="146"/>
        <end position="156"/>
    </location>
</feature>
<feature type="domain" description="C2H2-type" evidence="3">
    <location>
        <begin position="99"/>
        <end position="126"/>
    </location>
</feature>
<dbReference type="PANTHER" id="PTHR46869:SF6">
    <property type="entry name" value="C2H2-TYPE DOMAIN-CONTAINING PROTEIN"/>
    <property type="match status" value="1"/>
</dbReference>
<keyword evidence="5" id="KW-1185">Reference proteome</keyword>
<feature type="domain" description="C2H2-type" evidence="3">
    <location>
        <begin position="475"/>
        <end position="497"/>
    </location>
</feature>
<feature type="region of interest" description="Disordered" evidence="2">
    <location>
        <begin position="433"/>
        <end position="460"/>
    </location>
</feature>
<evidence type="ECO:0000256" key="2">
    <source>
        <dbReference type="SAM" id="MobiDB-lite"/>
    </source>
</evidence>
<feature type="domain" description="C2H2-type" evidence="3">
    <location>
        <begin position="9"/>
        <end position="36"/>
    </location>
</feature>
<feature type="compositionally biased region" description="Low complexity" evidence="2">
    <location>
        <begin position="162"/>
        <end position="186"/>
    </location>
</feature>
<comment type="caution">
    <text evidence="4">The sequence shown here is derived from an EMBL/GenBank/DDBJ whole genome shotgun (WGS) entry which is preliminary data.</text>
</comment>
<dbReference type="AlphaFoldDB" id="A0A7J0H1V7"/>
<feature type="domain" description="C2H2-type" evidence="3">
    <location>
        <begin position="401"/>
        <end position="428"/>
    </location>
</feature>
<dbReference type="SMART" id="SM00355">
    <property type="entry name" value="ZnF_C2H2"/>
    <property type="match status" value="4"/>
</dbReference>
<feature type="compositionally biased region" description="Polar residues" evidence="2">
    <location>
        <begin position="131"/>
        <end position="143"/>
    </location>
</feature>
<dbReference type="GO" id="GO:0008270">
    <property type="term" value="F:zinc ion binding"/>
    <property type="evidence" value="ECO:0007669"/>
    <property type="project" value="UniProtKB-KW"/>
</dbReference>
<feature type="region of interest" description="Disordered" evidence="2">
    <location>
        <begin position="323"/>
        <end position="354"/>
    </location>
</feature>
<organism evidence="4 5">
    <name type="scientific">Actinidia rufa</name>
    <dbReference type="NCBI Taxonomy" id="165716"/>
    <lineage>
        <taxon>Eukaryota</taxon>
        <taxon>Viridiplantae</taxon>
        <taxon>Streptophyta</taxon>
        <taxon>Embryophyta</taxon>
        <taxon>Tracheophyta</taxon>
        <taxon>Spermatophyta</taxon>
        <taxon>Magnoliopsida</taxon>
        <taxon>eudicotyledons</taxon>
        <taxon>Gunneridae</taxon>
        <taxon>Pentapetalae</taxon>
        <taxon>asterids</taxon>
        <taxon>Ericales</taxon>
        <taxon>Actinidiaceae</taxon>
        <taxon>Actinidia</taxon>
    </lineage>
</organism>
<accession>A0A7J0H1V7</accession>
<evidence type="ECO:0000259" key="3">
    <source>
        <dbReference type="PROSITE" id="PS50157"/>
    </source>
</evidence>
<dbReference type="Gene3D" id="3.30.160.60">
    <property type="entry name" value="Classic Zinc Finger"/>
    <property type="match status" value="2"/>
</dbReference>